<sequence>MSTVAARPRGLARRHLVTGADAVAWEVTMLQQAGAQAYAERVDGRLVVTVGDGTADLDAGTRGPCHTDVVCQDDGEVVVRSWAAPPALLVTSDDVHLVPETPGAPGSARIACGERLLVLSGEAYETLPASLVTLLRSLPSRLLHTDPAVVLETLFAEIPVGSGALLERRAPSRRR</sequence>
<dbReference type="RefSeq" id="WP_345508389.1">
    <property type="nucleotide sequence ID" value="NZ_BAABIW010000020.1"/>
</dbReference>
<gene>
    <name evidence="1" type="ORF">GCM10023258_30810</name>
</gene>
<accession>A0ABP9JHA4</accession>
<comment type="caution">
    <text evidence="1">The sequence shown here is derived from an EMBL/GenBank/DDBJ whole genome shotgun (WGS) entry which is preliminary data.</text>
</comment>
<reference evidence="2" key="1">
    <citation type="journal article" date="2019" name="Int. J. Syst. Evol. Microbiol.">
        <title>The Global Catalogue of Microorganisms (GCM) 10K type strain sequencing project: providing services to taxonomists for standard genome sequencing and annotation.</title>
        <authorList>
            <consortium name="The Broad Institute Genomics Platform"/>
            <consortium name="The Broad Institute Genome Sequencing Center for Infectious Disease"/>
            <person name="Wu L."/>
            <person name="Ma J."/>
        </authorList>
    </citation>
    <scope>NUCLEOTIDE SEQUENCE [LARGE SCALE GENOMIC DNA]</scope>
    <source>
        <strain evidence="2">JCM 17687</strain>
    </source>
</reference>
<evidence type="ECO:0000313" key="2">
    <source>
        <dbReference type="Proteomes" id="UP001500427"/>
    </source>
</evidence>
<dbReference type="Proteomes" id="UP001500427">
    <property type="component" value="Unassembled WGS sequence"/>
</dbReference>
<dbReference type="EMBL" id="BAABIW010000020">
    <property type="protein sequence ID" value="GAA5032116.1"/>
    <property type="molecule type" value="Genomic_DNA"/>
</dbReference>
<organism evidence="1 2">
    <name type="scientific">Terrabacter aeriphilus</name>
    <dbReference type="NCBI Taxonomy" id="515662"/>
    <lineage>
        <taxon>Bacteria</taxon>
        <taxon>Bacillati</taxon>
        <taxon>Actinomycetota</taxon>
        <taxon>Actinomycetes</taxon>
        <taxon>Micrococcales</taxon>
        <taxon>Intrasporangiaceae</taxon>
        <taxon>Terrabacter</taxon>
    </lineage>
</organism>
<protein>
    <submittedName>
        <fullName evidence="1">Uncharacterized protein</fullName>
    </submittedName>
</protein>
<proteinExistence type="predicted"/>
<name>A0ABP9JHA4_9MICO</name>
<keyword evidence="2" id="KW-1185">Reference proteome</keyword>
<evidence type="ECO:0000313" key="1">
    <source>
        <dbReference type="EMBL" id="GAA5032116.1"/>
    </source>
</evidence>